<name>A0A3A8JH61_9BACT</name>
<gene>
    <name evidence="3" type="ORF">D7V88_09015</name>
</gene>
<dbReference type="CDD" id="cd16148">
    <property type="entry name" value="sulfatase_like"/>
    <property type="match status" value="1"/>
</dbReference>
<organism evidence="3 4">
    <name type="scientific">Corallococcus terminator</name>
    <dbReference type="NCBI Taxonomy" id="2316733"/>
    <lineage>
        <taxon>Bacteria</taxon>
        <taxon>Pseudomonadati</taxon>
        <taxon>Myxococcota</taxon>
        <taxon>Myxococcia</taxon>
        <taxon>Myxococcales</taxon>
        <taxon>Cystobacterineae</taxon>
        <taxon>Myxococcaceae</taxon>
        <taxon>Corallococcus</taxon>
    </lineage>
</organism>
<dbReference type="Proteomes" id="UP000268094">
    <property type="component" value="Unassembled WGS sequence"/>
</dbReference>
<dbReference type="Gene3D" id="3.40.720.10">
    <property type="entry name" value="Alkaline Phosphatase, subunit A"/>
    <property type="match status" value="1"/>
</dbReference>
<dbReference type="AlphaFoldDB" id="A0A3A8JH61"/>
<keyword evidence="1" id="KW-1133">Transmembrane helix</keyword>
<evidence type="ECO:0000256" key="1">
    <source>
        <dbReference type="SAM" id="Phobius"/>
    </source>
</evidence>
<dbReference type="OrthoDB" id="5500422at2"/>
<dbReference type="PANTHER" id="PTHR43751:SF3">
    <property type="entry name" value="SULFATASE N-TERMINAL DOMAIN-CONTAINING PROTEIN"/>
    <property type="match status" value="1"/>
</dbReference>
<evidence type="ECO:0000259" key="2">
    <source>
        <dbReference type="Pfam" id="PF00884"/>
    </source>
</evidence>
<feature type="transmembrane region" description="Helical" evidence="1">
    <location>
        <begin position="149"/>
        <end position="168"/>
    </location>
</feature>
<accession>A0A3A8JH61</accession>
<evidence type="ECO:0000313" key="3">
    <source>
        <dbReference type="EMBL" id="RKG91644.1"/>
    </source>
</evidence>
<dbReference type="InterPro" id="IPR052701">
    <property type="entry name" value="GAG_Ulvan_Degrading_Sulfatases"/>
</dbReference>
<feature type="transmembrane region" description="Helical" evidence="1">
    <location>
        <begin position="180"/>
        <end position="198"/>
    </location>
</feature>
<dbReference type="InterPro" id="IPR017850">
    <property type="entry name" value="Alkaline_phosphatase_core_sf"/>
</dbReference>
<dbReference type="Gene3D" id="3.30.1120.10">
    <property type="match status" value="1"/>
</dbReference>
<dbReference type="EMBL" id="RAVZ01000042">
    <property type="protein sequence ID" value="RKG91644.1"/>
    <property type="molecule type" value="Genomic_DNA"/>
</dbReference>
<feature type="domain" description="Sulfatase N-terminal" evidence="2">
    <location>
        <begin position="213"/>
        <end position="549"/>
    </location>
</feature>
<reference evidence="4" key="1">
    <citation type="submission" date="2018-09" db="EMBL/GenBank/DDBJ databases">
        <authorList>
            <person name="Livingstone P.G."/>
            <person name="Whitworth D.E."/>
        </authorList>
    </citation>
    <scope>NUCLEOTIDE SEQUENCE [LARGE SCALE GENOMIC DNA]</scope>
    <source>
        <strain evidence="4">CA054A</strain>
    </source>
</reference>
<evidence type="ECO:0000313" key="4">
    <source>
        <dbReference type="Proteomes" id="UP000268094"/>
    </source>
</evidence>
<dbReference type="Pfam" id="PF00884">
    <property type="entry name" value="Sulfatase"/>
    <property type="match status" value="1"/>
</dbReference>
<protein>
    <submittedName>
        <fullName evidence="3">Arylsulfatase</fullName>
    </submittedName>
</protein>
<keyword evidence="1" id="KW-0812">Transmembrane</keyword>
<comment type="caution">
    <text evidence="3">The sequence shown here is derived from an EMBL/GenBank/DDBJ whole genome shotgun (WGS) entry which is preliminary data.</text>
</comment>
<sequence length="700" mass="76557">MPATTARPPTLARALLLGCRAGLLVFLALYTLCALLNMQLGYQGNESSIVTTWVWTEWRDVVLWQVARLLAAYCTVGLVLGALLGAGLWAAQRSRRAVFWGSGLGCLVVEGMLVLGDMARHPHVYAATLYARSEVTAALLRGVSGTQPSGWYMAALVLPVLSVLAVVARGLAETPRWRGVMGGTAAAVVVAGFTGLGLTRAGNGADASTPARPNLLILASDGLRPDHLSGNGYSRATSPNIDRLMDEGTRFDDTVVQVPRTAPSWTTLLTSQWAGEHPVTHTLVGREAREAKLTTLATVLKAQGYRTAVVADYAGDHFSRFDYGFHHVSAPDFRFPDLIRQRMLITNVALLPWTALAPGLFPERGQFPELTDPAPLRARVRRTLEGLPEDKPFALVVFASSTHFPYAAPWPQEGRFVERGYRGPWRFGATPRMEVDPEAPATTPEDVTALGANYDAGVRTFDGFVGSLRRDLERRGRWDDTLVVLLSDHGEHLEDEGLGQGHGDHLWGRSALRIPFVVRLPGQVAAGRTVTQRARSLDVAPTLLDLLGVSAPESFRGRSLASLARPGPEPRPLPDVPALIETDLWFSDRDGQPYQTVRIPYPWIYETATVERDTGEISLKPEWEGTVLRARHRGLYLGRWKLLELPTPEGVVVQLFDVVADPEEKRDVAEDFPNVVTAMRAKLAAELPDPFEASRNPAVR</sequence>
<feature type="transmembrane region" description="Helical" evidence="1">
    <location>
        <begin position="97"/>
        <end position="115"/>
    </location>
</feature>
<proteinExistence type="predicted"/>
<feature type="transmembrane region" description="Helical" evidence="1">
    <location>
        <begin position="21"/>
        <end position="42"/>
    </location>
</feature>
<dbReference type="PANTHER" id="PTHR43751">
    <property type="entry name" value="SULFATASE"/>
    <property type="match status" value="1"/>
</dbReference>
<dbReference type="SUPFAM" id="SSF53649">
    <property type="entry name" value="Alkaline phosphatase-like"/>
    <property type="match status" value="1"/>
</dbReference>
<dbReference type="InterPro" id="IPR000917">
    <property type="entry name" value="Sulfatase_N"/>
</dbReference>
<keyword evidence="4" id="KW-1185">Reference proteome</keyword>
<feature type="transmembrane region" description="Helical" evidence="1">
    <location>
        <begin position="62"/>
        <end position="90"/>
    </location>
</feature>
<keyword evidence="1" id="KW-0472">Membrane</keyword>
<dbReference type="RefSeq" id="WP_120540206.1">
    <property type="nucleotide sequence ID" value="NZ_RAVZ01000042.1"/>
</dbReference>